<keyword evidence="2" id="KW-1185">Reference proteome</keyword>
<gene>
    <name evidence="1" type="ORF">ARC20_03400</name>
</gene>
<dbReference type="EMBL" id="LLXU01000035">
    <property type="protein sequence ID" value="KRG47387.1"/>
    <property type="molecule type" value="Genomic_DNA"/>
</dbReference>
<organism evidence="1 2">
    <name type="scientific">Stenotrophomonas panacihumi</name>
    <dbReference type="NCBI Taxonomy" id="676599"/>
    <lineage>
        <taxon>Bacteria</taxon>
        <taxon>Pseudomonadati</taxon>
        <taxon>Pseudomonadota</taxon>
        <taxon>Gammaproteobacteria</taxon>
        <taxon>Lysobacterales</taxon>
        <taxon>Lysobacteraceae</taxon>
        <taxon>Stenotrophomonas</taxon>
    </lineage>
</organism>
<name>A0A0R0AQ87_9GAMM</name>
<sequence length="89" mass="10389">MEFAMGERLIDGFVVRATTEPEEDGAAFYEPAFRVRKAGEEYEHPHVWYATAQDIEKQSKEEALAIAEKWLERLEEVTWQGDDWNLRGI</sequence>
<evidence type="ECO:0000313" key="2">
    <source>
        <dbReference type="Proteomes" id="UP000051802"/>
    </source>
</evidence>
<dbReference type="AlphaFoldDB" id="A0A0R0AQ87"/>
<proteinExistence type="predicted"/>
<dbReference type="STRING" id="676599.ARC20_03400"/>
<comment type="caution">
    <text evidence="1">The sequence shown here is derived from an EMBL/GenBank/DDBJ whole genome shotgun (WGS) entry which is preliminary data.</text>
</comment>
<protein>
    <submittedName>
        <fullName evidence="1">Uncharacterized protein</fullName>
    </submittedName>
</protein>
<evidence type="ECO:0000313" key="1">
    <source>
        <dbReference type="EMBL" id="KRG47387.1"/>
    </source>
</evidence>
<accession>A0A0R0AQ87</accession>
<reference evidence="1 2" key="1">
    <citation type="submission" date="2015-10" db="EMBL/GenBank/DDBJ databases">
        <title>Genome sequencing and analysis of members of genus Stenotrophomonas.</title>
        <authorList>
            <person name="Patil P.P."/>
            <person name="Midha S."/>
            <person name="Patil P.B."/>
        </authorList>
    </citation>
    <scope>NUCLEOTIDE SEQUENCE [LARGE SCALE GENOMIC DNA]</scope>
    <source>
        <strain evidence="1 2">JCM 16536</strain>
    </source>
</reference>
<dbReference type="Proteomes" id="UP000051802">
    <property type="component" value="Unassembled WGS sequence"/>
</dbReference>